<protein>
    <recommendedName>
        <fullName evidence="2">YkgJ family cysteine cluster protein</fullName>
    </recommendedName>
</protein>
<dbReference type="EMBL" id="UOGA01000074">
    <property type="protein sequence ID" value="VAX16737.1"/>
    <property type="molecule type" value="Genomic_DNA"/>
</dbReference>
<reference evidence="1" key="1">
    <citation type="submission" date="2018-06" db="EMBL/GenBank/DDBJ databases">
        <authorList>
            <person name="Zhirakovskaya E."/>
        </authorList>
    </citation>
    <scope>NUCLEOTIDE SEQUENCE</scope>
</reference>
<dbReference type="Pfam" id="PF03692">
    <property type="entry name" value="CxxCxxCC"/>
    <property type="match status" value="1"/>
</dbReference>
<evidence type="ECO:0008006" key="2">
    <source>
        <dbReference type="Google" id="ProtNLM"/>
    </source>
</evidence>
<organism evidence="1">
    <name type="scientific">hydrothermal vent metagenome</name>
    <dbReference type="NCBI Taxonomy" id="652676"/>
    <lineage>
        <taxon>unclassified sequences</taxon>
        <taxon>metagenomes</taxon>
        <taxon>ecological metagenomes</taxon>
    </lineage>
</organism>
<dbReference type="AlphaFoldDB" id="A0A3B1CIZ9"/>
<name>A0A3B1CIZ9_9ZZZZ</name>
<evidence type="ECO:0000313" key="1">
    <source>
        <dbReference type="EMBL" id="VAX16737.1"/>
    </source>
</evidence>
<proteinExistence type="predicted"/>
<sequence length="207" mass="23655">MTSSILELIPKKLFDRFRESEDQTDLDLAKKNWRSMACMVCGACCCSSVVPVTGKDFDSFYQRLNLKQDKCGFAGIFLADSETKAPHYTIETGRYGGRCLFLGKNGHFECSVWNERLNVCTEFLCFEMINFSKWLRGLSQAFFEPVKGNISDEEWLRNFTLLINKVREAPGLSVFNDDAVSYARLLNSAELPSYFDQHPDKFNKKSG</sequence>
<accession>A0A3B1CIZ9</accession>
<dbReference type="InterPro" id="IPR005358">
    <property type="entry name" value="Puta_zinc/iron-chelating_dom"/>
</dbReference>
<gene>
    <name evidence="1" type="ORF">MNBD_NITROSPINAE04-1854</name>
</gene>